<feature type="domain" description="C2H2-type" evidence="8">
    <location>
        <begin position="423"/>
        <end position="446"/>
    </location>
</feature>
<dbReference type="InterPro" id="IPR039657">
    <property type="entry name" value="Dimethylallyltransferase"/>
</dbReference>
<keyword evidence="4 5" id="KW-0067">ATP-binding</keyword>
<dbReference type="Pfam" id="PF12874">
    <property type="entry name" value="zf-met"/>
    <property type="match status" value="1"/>
</dbReference>
<accession>A0ABR4HNV5</accession>
<evidence type="ECO:0000256" key="6">
    <source>
        <dbReference type="RuleBase" id="RU003783"/>
    </source>
</evidence>
<evidence type="ECO:0000256" key="1">
    <source>
        <dbReference type="ARBA" id="ARBA00005842"/>
    </source>
</evidence>
<dbReference type="InterPro" id="IPR027417">
    <property type="entry name" value="P-loop_NTPase"/>
</dbReference>
<keyword evidence="2 5" id="KW-0808">Transferase</keyword>
<dbReference type="GO" id="GO:0016740">
    <property type="term" value="F:transferase activity"/>
    <property type="evidence" value="ECO:0007669"/>
    <property type="project" value="UniProtKB-KW"/>
</dbReference>
<organism evidence="9 10">
    <name type="scientific">Aspergillus cavernicola</name>
    <dbReference type="NCBI Taxonomy" id="176166"/>
    <lineage>
        <taxon>Eukaryota</taxon>
        <taxon>Fungi</taxon>
        <taxon>Dikarya</taxon>
        <taxon>Ascomycota</taxon>
        <taxon>Pezizomycotina</taxon>
        <taxon>Eurotiomycetes</taxon>
        <taxon>Eurotiomycetidae</taxon>
        <taxon>Eurotiales</taxon>
        <taxon>Aspergillaceae</taxon>
        <taxon>Aspergillus</taxon>
        <taxon>Aspergillus subgen. Nidulantes</taxon>
    </lineage>
</organism>
<gene>
    <name evidence="9" type="ORF">BDW59DRAFT_11041</name>
</gene>
<proteinExistence type="inferred from homology"/>
<evidence type="ECO:0000313" key="10">
    <source>
        <dbReference type="Proteomes" id="UP001610335"/>
    </source>
</evidence>
<evidence type="ECO:0000259" key="8">
    <source>
        <dbReference type="Pfam" id="PF12874"/>
    </source>
</evidence>
<evidence type="ECO:0000256" key="2">
    <source>
        <dbReference type="ARBA" id="ARBA00022679"/>
    </source>
</evidence>
<keyword evidence="5" id="KW-0963">Cytoplasm</keyword>
<comment type="similarity">
    <text evidence="1 5 7">Belongs to the IPP transferase family.</text>
</comment>
<dbReference type="Pfam" id="PF01715">
    <property type="entry name" value="IPPT"/>
    <property type="match status" value="1"/>
</dbReference>
<evidence type="ECO:0000256" key="5">
    <source>
        <dbReference type="PIRNR" id="PIRNR039110"/>
    </source>
</evidence>
<dbReference type="EC" id="2.5.1.75" evidence="5 6"/>
<dbReference type="NCBIfam" id="TIGR00174">
    <property type="entry name" value="miaA"/>
    <property type="match status" value="1"/>
</dbReference>
<keyword evidence="10" id="KW-1185">Reference proteome</keyword>
<dbReference type="HAMAP" id="MF_00185">
    <property type="entry name" value="IPP_trans"/>
    <property type="match status" value="1"/>
</dbReference>
<name>A0ABR4HNV5_9EURO</name>
<dbReference type="PIRSF" id="PIRSF039110">
    <property type="entry name" value="IPP_transferase"/>
    <property type="match status" value="1"/>
</dbReference>
<dbReference type="InterPro" id="IPR036236">
    <property type="entry name" value="Znf_C2H2_sf"/>
</dbReference>
<dbReference type="PANTHER" id="PTHR11088">
    <property type="entry name" value="TRNA DIMETHYLALLYLTRANSFERASE"/>
    <property type="match status" value="1"/>
</dbReference>
<dbReference type="Gene3D" id="1.10.20.140">
    <property type="match status" value="1"/>
</dbReference>
<dbReference type="InterPro" id="IPR018022">
    <property type="entry name" value="IPT"/>
</dbReference>
<evidence type="ECO:0000313" key="9">
    <source>
        <dbReference type="EMBL" id="KAL2816388.1"/>
    </source>
</evidence>
<protein>
    <recommendedName>
        <fullName evidence="5 6">tRNA dimethylallyltransferase</fullName>
        <ecNumber evidence="5 6">2.5.1.75</ecNumber>
    </recommendedName>
</protein>
<evidence type="ECO:0000256" key="7">
    <source>
        <dbReference type="RuleBase" id="RU003785"/>
    </source>
</evidence>
<dbReference type="InterPro" id="IPR030666">
    <property type="entry name" value="IPP_transferase_euk"/>
</dbReference>
<dbReference type="Proteomes" id="UP001610335">
    <property type="component" value="Unassembled WGS sequence"/>
</dbReference>
<comment type="catalytic activity">
    <reaction evidence="5 6">
        <text>adenosine(37) in tRNA + dimethylallyl diphosphate = N(6)-dimethylallyladenosine(37) in tRNA + diphosphate</text>
        <dbReference type="Rhea" id="RHEA:26482"/>
        <dbReference type="Rhea" id="RHEA-COMP:10162"/>
        <dbReference type="Rhea" id="RHEA-COMP:10375"/>
        <dbReference type="ChEBI" id="CHEBI:33019"/>
        <dbReference type="ChEBI" id="CHEBI:57623"/>
        <dbReference type="ChEBI" id="CHEBI:74411"/>
        <dbReference type="ChEBI" id="CHEBI:74415"/>
        <dbReference type="EC" id="2.5.1.75"/>
    </reaction>
</comment>
<keyword evidence="3 5" id="KW-0547">Nucleotide-binding</keyword>
<comment type="function">
    <text evidence="5">Catalyzes the transfer of a dimethylallyl group onto the adenine at position 37.</text>
</comment>
<dbReference type="PANTHER" id="PTHR11088:SF89">
    <property type="entry name" value="TRNA DIMETHYLALLYLTRANSFERASE"/>
    <property type="match status" value="1"/>
</dbReference>
<reference evidence="9 10" key="1">
    <citation type="submission" date="2024-07" db="EMBL/GenBank/DDBJ databases">
        <title>Section-level genome sequencing and comparative genomics of Aspergillus sections Usti and Cavernicolus.</title>
        <authorList>
            <consortium name="Lawrence Berkeley National Laboratory"/>
            <person name="Nybo J.L."/>
            <person name="Vesth T.C."/>
            <person name="Theobald S."/>
            <person name="Frisvad J.C."/>
            <person name="Larsen T.O."/>
            <person name="Kjaerboelling I."/>
            <person name="Rothschild-Mancinelli K."/>
            <person name="Lyhne E.K."/>
            <person name="Kogle M.E."/>
            <person name="Barry K."/>
            <person name="Clum A."/>
            <person name="Na H."/>
            <person name="Ledsgaard L."/>
            <person name="Lin J."/>
            <person name="Lipzen A."/>
            <person name="Kuo A."/>
            <person name="Riley R."/>
            <person name="Mondo S."/>
            <person name="LaButti K."/>
            <person name="Haridas S."/>
            <person name="Pangalinan J."/>
            <person name="Salamov A.A."/>
            <person name="Simmons B.A."/>
            <person name="Magnuson J.K."/>
            <person name="Chen J."/>
            <person name="Drula E."/>
            <person name="Henrissat B."/>
            <person name="Wiebenga A."/>
            <person name="Lubbers R.J."/>
            <person name="Gomes A.C."/>
            <person name="Makela M.R."/>
            <person name="Stajich J."/>
            <person name="Grigoriev I.V."/>
            <person name="Mortensen U.H."/>
            <person name="De vries R.P."/>
            <person name="Baker S.E."/>
            <person name="Andersen M.R."/>
        </authorList>
    </citation>
    <scope>NUCLEOTIDE SEQUENCE [LARGE SCALE GENOMIC DNA]</scope>
    <source>
        <strain evidence="9 10">CBS 600.67</strain>
    </source>
</reference>
<keyword evidence="5 6" id="KW-0819">tRNA processing</keyword>
<evidence type="ECO:0000256" key="3">
    <source>
        <dbReference type="ARBA" id="ARBA00022741"/>
    </source>
</evidence>
<sequence length="477" mass="54139">MLKYLIPLCSTKHSPAMRSLIAVVGATGTGKSKLAVDIASRYNGEIINGDAMQMYRGLPIITNQIPVEERNGIPHHLINCVELEEDPWRVGLFRSECLRLIEDIHSRGKLPVLVGGTHYYTQSVLFQDQLVAEEPVSIDEETESFLAQDVDSAVKWPILDAEPEVVMQKLREVDPDMADRWHPKDTRKIRRSLEIYFQTGKPASQVYAEQRRLKQVGARTDESDPGAGQLRFNTMIFWVHSEKITLNERLNKRVDVMVDQGLMSEASRMSDYVREKEAQGVDVDQTRGAWISIGFKELAPYLQALKDQSGTEKEIETLKQSCIESVKTATRQYARSQIKWIRNKLWSALAETDMTNRLYVLDSTNVADWTKAITKPSERLVEGLLKDEPLPDPKSLSELARTTLGTKEAQPQSLDHNTAKCITCDACQKTMTNEEQWNIHIHGAAHKRVLKGLARRAERDAYLRKREENLNNGQTSV</sequence>
<evidence type="ECO:0000256" key="4">
    <source>
        <dbReference type="ARBA" id="ARBA00022840"/>
    </source>
</evidence>
<dbReference type="EMBL" id="JBFXLS010000102">
    <property type="protein sequence ID" value="KAL2816388.1"/>
    <property type="molecule type" value="Genomic_DNA"/>
</dbReference>
<dbReference type="SUPFAM" id="SSF57667">
    <property type="entry name" value="beta-beta-alpha zinc fingers"/>
    <property type="match status" value="1"/>
</dbReference>
<dbReference type="Gene3D" id="3.40.50.300">
    <property type="entry name" value="P-loop containing nucleotide triphosphate hydrolases"/>
    <property type="match status" value="1"/>
</dbReference>
<comment type="caution">
    <text evidence="9">The sequence shown here is derived from an EMBL/GenBank/DDBJ whole genome shotgun (WGS) entry which is preliminary data.</text>
</comment>
<dbReference type="InterPro" id="IPR013087">
    <property type="entry name" value="Znf_C2H2_type"/>
</dbReference>
<dbReference type="SUPFAM" id="SSF52540">
    <property type="entry name" value="P-loop containing nucleoside triphosphate hydrolases"/>
    <property type="match status" value="1"/>
</dbReference>